<gene>
    <name evidence="1" type="ORF">RM553_12785</name>
</gene>
<accession>A0ABU3CBL6</accession>
<protein>
    <submittedName>
        <fullName evidence="1">Uncharacterized protein</fullName>
    </submittedName>
</protein>
<reference evidence="1 2" key="1">
    <citation type="submission" date="2023-09" db="EMBL/GenBank/DDBJ databases">
        <authorList>
            <person name="Rey-Velasco X."/>
        </authorList>
    </citation>
    <scope>NUCLEOTIDE SEQUENCE [LARGE SCALE GENOMIC DNA]</scope>
    <source>
        <strain evidence="1 2">F363</strain>
    </source>
</reference>
<proteinExistence type="predicted"/>
<dbReference type="RefSeq" id="WP_311535329.1">
    <property type="nucleotide sequence ID" value="NZ_JAVRHQ010000015.1"/>
</dbReference>
<sequence>MSYNSKICRCGASRDIYCSNCSKISMAILLKNGNDDLKYTNARGQKVCPVWYSPLKHNSKPDRDVIEKMLTRFYDSPFKQVTQQVNFYYNNTSNLIFSHTL</sequence>
<evidence type="ECO:0000313" key="2">
    <source>
        <dbReference type="Proteomes" id="UP001262889"/>
    </source>
</evidence>
<dbReference type="EMBL" id="JAVRHQ010000015">
    <property type="protein sequence ID" value="MDT0643711.1"/>
    <property type="molecule type" value="Genomic_DNA"/>
</dbReference>
<evidence type="ECO:0000313" key="1">
    <source>
        <dbReference type="EMBL" id="MDT0643711.1"/>
    </source>
</evidence>
<organism evidence="1 2">
    <name type="scientific">Autumnicola tepida</name>
    <dbReference type="NCBI Taxonomy" id="3075595"/>
    <lineage>
        <taxon>Bacteria</taxon>
        <taxon>Pseudomonadati</taxon>
        <taxon>Bacteroidota</taxon>
        <taxon>Flavobacteriia</taxon>
        <taxon>Flavobacteriales</taxon>
        <taxon>Flavobacteriaceae</taxon>
        <taxon>Autumnicola</taxon>
    </lineage>
</organism>
<comment type="caution">
    <text evidence="1">The sequence shown here is derived from an EMBL/GenBank/DDBJ whole genome shotgun (WGS) entry which is preliminary data.</text>
</comment>
<name>A0ABU3CBL6_9FLAO</name>
<dbReference type="Proteomes" id="UP001262889">
    <property type="component" value="Unassembled WGS sequence"/>
</dbReference>
<keyword evidence="2" id="KW-1185">Reference proteome</keyword>